<reference evidence="9 10" key="1">
    <citation type="submission" date="2017-04" db="EMBL/GenBank/DDBJ databases">
        <authorList>
            <person name="Afonso C.L."/>
            <person name="Miller P.J."/>
            <person name="Scott M.A."/>
            <person name="Spackman E."/>
            <person name="Goraichik I."/>
            <person name="Dimitrov K.M."/>
            <person name="Suarez D.L."/>
            <person name="Swayne D.E."/>
        </authorList>
    </citation>
    <scope>NUCLEOTIDE SEQUENCE [LARGE SCALE GENOMIC DNA]</scope>
    <source>
        <strain evidence="9 10">DSM 26133</strain>
    </source>
</reference>
<evidence type="ECO:0000256" key="4">
    <source>
        <dbReference type="HAMAP-Rule" id="MF_01925"/>
    </source>
</evidence>
<evidence type="ECO:0000256" key="5">
    <source>
        <dbReference type="NCBIfam" id="TIGR00112"/>
    </source>
</evidence>
<evidence type="ECO:0000256" key="3">
    <source>
        <dbReference type="ARBA" id="ARBA00023002"/>
    </source>
</evidence>
<dbReference type="NCBIfam" id="TIGR00112">
    <property type="entry name" value="proC"/>
    <property type="match status" value="1"/>
</dbReference>
<dbReference type="HAMAP" id="MF_01925">
    <property type="entry name" value="P5C_reductase"/>
    <property type="match status" value="1"/>
</dbReference>
<comment type="pathway">
    <text evidence="4">Amino-acid biosynthesis; L-proline biosynthesis; L-proline from L-glutamate 5-semialdehyde: step 1/1.</text>
</comment>
<evidence type="ECO:0000313" key="10">
    <source>
        <dbReference type="Proteomes" id="UP000192472"/>
    </source>
</evidence>
<name>A0A1W2G6N3_REIFA</name>
<feature type="binding site" evidence="6">
    <location>
        <begin position="6"/>
        <end position="11"/>
    </location>
    <ligand>
        <name>NADP(+)</name>
        <dbReference type="ChEBI" id="CHEBI:58349"/>
    </ligand>
</feature>
<dbReference type="STRING" id="692418.SAMN04488029_0346"/>
<dbReference type="Pfam" id="PF03807">
    <property type="entry name" value="F420_oxidored"/>
    <property type="match status" value="1"/>
</dbReference>
<dbReference type="EMBL" id="FWYF01000001">
    <property type="protein sequence ID" value="SMD32008.1"/>
    <property type="molecule type" value="Genomic_DNA"/>
</dbReference>
<dbReference type="InterPro" id="IPR008927">
    <property type="entry name" value="6-PGluconate_DH-like_C_sf"/>
</dbReference>
<evidence type="ECO:0000313" key="9">
    <source>
        <dbReference type="EMBL" id="SMD32008.1"/>
    </source>
</evidence>
<dbReference type="InterPro" id="IPR000304">
    <property type="entry name" value="Pyrroline-COOH_reductase"/>
</dbReference>
<evidence type="ECO:0000256" key="1">
    <source>
        <dbReference type="ARBA" id="ARBA00005525"/>
    </source>
</evidence>
<comment type="catalytic activity">
    <reaction evidence="4">
        <text>L-proline + NAD(+) = (S)-1-pyrroline-5-carboxylate + NADH + 2 H(+)</text>
        <dbReference type="Rhea" id="RHEA:14105"/>
        <dbReference type="ChEBI" id="CHEBI:15378"/>
        <dbReference type="ChEBI" id="CHEBI:17388"/>
        <dbReference type="ChEBI" id="CHEBI:57540"/>
        <dbReference type="ChEBI" id="CHEBI:57945"/>
        <dbReference type="ChEBI" id="CHEBI:60039"/>
        <dbReference type="EC" id="1.5.1.2"/>
    </reaction>
</comment>
<dbReference type="Pfam" id="PF14748">
    <property type="entry name" value="P5CR_dimer"/>
    <property type="match status" value="1"/>
</dbReference>
<proteinExistence type="inferred from homology"/>
<evidence type="ECO:0000256" key="6">
    <source>
        <dbReference type="PIRSR" id="PIRSR000193-1"/>
    </source>
</evidence>
<comment type="catalytic activity">
    <reaction evidence="4">
        <text>L-proline + NADP(+) = (S)-1-pyrroline-5-carboxylate + NADPH + 2 H(+)</text>
        <dbReference type="Rhea" id="RHEA:14109"/>
        <dbReference type="ChEBI" id="CHEBI:15378"/>
        <dbReference type="ChEBI" id="CHEBI:17388"/>
        <dbReference type="ChEBI" id="CHEBI:57783"/>
        <dbReference type="ChEBI" id="CHEBI:58349"/>
        <dbReference type="ChEBI" id="CHEBI:60039"/>
        <dbReference type="EC" id="1.5.1.2"/>
    </reaction>
</comment>
<dbReference type="PANTHER" id="PTHR11645:SF0">
    <property type="entry name" value="PYRROLINE-5-CARBOXYLATE REDUCTASE 3"/>
    <property type="match status" value="1"/>
</dbReference>
<keyword evidence="4" id="KW-0641">Proline biosynthesis</keyword>
<keyword evidence="2 4" id="KW-0521">NADP</keyword>
<dbReference type="InterPro" id="IPR028939">
    <property type="entry name" value="P5C_Rdtase_cat_N"/>
</dbReference>
<comment type="similarity">
    <text evidence="1 4">Belongs to the pyrroline-5-carboxylate reductase family.</text>
</comment>
<dbReference type="PANTHER" id="PTHR11645">
    <property type="entry name" value="PYRROLINE-5-CARBOXYLATE REDUCTASE"/>
    <property type="match status" value="1"/>
</dbReference>
<evidence type="ECO:0000259" key="8">
    <source>
        <dbReference type="Pfam" id="PF14748"/>
    </source>
</evidence>
<dbReference type="GO" id="GO:0004735">
    <property type="term" value="F:pyrroline-5-carboxylate reductase activity"/>
    <property type="evidence" value="ECO:0007669"/>
    <property type="project" value="UniProtKB-UniRule"/>
</dbReference>
<dbReference type="FunFam" id="1.10.3730.10:FF:000001">
    <property type="entry name" value="Pyrroline-5-carboxylate reductase"/>
    <property type="match status" value="1"/>
</dbReference>
<sequence>MKIALIGVGNLGFSIAQGIAEQTGFHVDQLTLTKRNVTGLAEKFDSNKVKVTSSNIEAVQQSDIIILCVQPGQINSVLNEIKGVLLEGRHVLISTVTGRAIADIEEVIKKDIAVIRSMPNTAISVGQSMTCLSANEQGKEQMKIAQQIFDALGQSLVIEENMMQAATVICASGIAFWMRLIRATTQGAIQLGFDAPEAKNMATQACMGAASLLLNSDSHPEEEIDKVTTPRGCTISGLNEMEHEGMSSALIKGLMKSYDKISDIISEK</sequence>
<dbReference type="InterPro" id="IPR036291">
    <property type="entry name" value="NAD(P)-bd_dom_sf"/>
</dbReference>
<dbReference type="AlphaFoldDB" id="A0A1W2G6N3"/>
<comment type="subcellular location">
    <subcellularLocation>
        <location evidence="4">Cytoplasm</location>
    </subcellularLocation>
</comment>
<dbReference type="PIRSF" id="PIRSF000193">
    <property type="entry name" value="Pyrrol-5-carb_rd"/>
    <property type="match status" value="1"/>
</dbReference>
<protein>
    <recommendedName>
        <fullName evidence="4 5">Pyrroline-5-carboxylate reductase</fullName>
        <shortName evidence="4">P5C reductase</shortName>
        <shortName evidence="4">P5CR</shortName>
        <ecNumber evidence="4 5">1.5.1.2</ecNumber>
    </recommendedName>
    <alternativeName>
        <fullName evidence="4">PCA reductase</fullName>
    </alternativeName>
</protein>
<dbReference type="SUPFAM" id="SSF48179">
    <property type="entry name" value="6-phosphogluconate dehydrogenase C-terminal domain-like"/>
    <property type="match status" value="1"/>
</dbReference>
<dbReference type="OrthoDB" id="9805754at2"/>
<keyword evidence="3 4" id="KW-0560">Oxidoreductase</keyword>
<keyword evidence="4" id="KW-0963">Cytoplasm</keyword>
<dbReference type="SUPFAM" id="SSF51735">
    <property type="entry name" value="NAD(P)-binding Rossmann-fold domains"/>
    <property type="match status" value="1"/>
</dbReference>
<dbReference type="RefSeq" id="WP_084370693.1">
    <property type="nucleotide sequence ID" value="NZ_FWYF01000001.1"/>
</dbReference>
<feature type="domain" description="Pyrroline-5-carboxylate reductase catalytic N-terminal" evidence="7">
    <location>
        <begin position="2"/>
        <end position="97"/>
    </location>
</feature>
<dbReference type="GO" id="GO:0055129">
    <property type="term" value="P:L-proline biosynthetic process"/>
    <property type="evidence" value="ECO:0007669"/>
    <property type="project" value="UniProtKB-UniRule"/>
</dbReference>
<dbReference type="InterPro" id="IPR029036">
    <property type="entry name" value="P5CR_dimer"/>
</dbReference>
<dbReference type="Proteomes" id="UP000192472">
    <property type="component" value="Unassembled WGS sequence"/>
</dbReference>
<gene>
    <name evidence="4" type="primary">proC</name>
    <name evidence="9" type="ORF">SAMN04488029_0346</name>
</gene>
<comment type="function">
    <text evidence="4">Catalyzes the reduction of 1-pyrroline-5-carboxylate (PCA) to L-proline.</text>
</comment>
<dbReference type="Gene3D" id="3.40.50.720">
    <property type="entry name" value="NAD(P)-binding Rossmann-like Domain"/>
    <property type="match status" value="1"/>
</dbReference>
<dbReference type="UniPathway" id="UPA00098">
    <property type="reaction ID" value="UER00361"/>
</dbReference>
<feature type="binding site" evidence="6">
    <location>
        <position position="55"/>
    </location>
    <ligand>
        <name>NADPH</name>
        <dbReference type="ChEBI" id="CHEBI:57783"/>
    </ligand>
</feature>
<dbReference type="GO" id="GO:0005737">
    <property type="term" value="C:cytoplasm"/>
    <property type="evidence" value="ECO:0007669"/>
    <property type="project" value="UniProtKB-SubCell"/>
</dbReference>
<evidence type="ECO:0000259" key="7">
    <source>
        <dbReference type="Pfam" id="PF03807"/>
    </source>
</evidence>
<accession>A0A1W2G6N3</accession>
<dbReference type="Gene3D" id="1.10.3730.10">
    <property type="entry name" value="ProC C-terminal domain-like"/>
    <property type="match status" value="1"/>
</dbReference>
<keyword evidence="4" id="KW-0028">Amino-acid biosynthesis</keyword>
<keyword evidence="10" id="KW-1185">Reference proteome</keyword>
<feature type="domain" description="Pyrroline-5-carboxylate reductase dimerisation" evidence="8">
    <location>
        <begin position="160"/>
        <end position="261"/>
    </location>
</feature>
<organism evidence="9 10">
    <name type="scientific">Reichenbachiella faecimaris</name>
    <dbReference type="NCBI Taxonomy" id="692418"/>
    <lineage>
        <taxon>Bacteria</taxon>
        <taxon>Pseudomonadati</taxon>
        <taxon>Bacteroidota</taxon>
        <taxon>Cytophagia</taxon>
        <taxon>Cytophagales</taxon>
        <taxon>Reichenbachiellaceae</taxon>
        <taxon>Reichenbachiella</taxon>
    </lineage>
</organism>
<evidence type="ECO:0000256" key="2">
    <source>
        <dbReference type="ARBA" id="ARBA00022857"/>
    </source>
</evidence>
<dbReference type="EC" id="1.5.1.2" evidence="4 5"/>